<sequence>MEKITWLLPKLRVKAAGIPHLQHLTITPGEMFCWNHTACAITYDASARYAEAQLLHEFGHALLNHKQYLRDIELLAMERAAWDQAITLAHEFNVQIHEGYIEETLDTYRDWLHARSLCPHCAATGVQTKRHHYQCLACLHTWRVNDARTCQLRRYRATKNTP</sequence>
<evidence type="ECO:0000313" key="1">
    <source>
        <dbReference type="EMBL" id="WIO45786.1"/>
    </source>
</evidence>
<reference evidence="1 2" key="1">
    <citation type="journal article" date="2023" name="Cell">
        <title>Genetic manipulation of Patescibacteria provides mechanistic insights into microbial dark matter and the epibiotic lifestyle.</title>
        <authorList>
            <person name="Wang Y."/>
            <person name="Gallagher L.A."/>
            <person name="Andrade P.A."/>
            <person name="Liu A."/>
            <person name="Humphreys I.R."/>
            <person name="Turkarslan S."/>
            <person name="Cutler K.J."/>
            <person name="Arrieta-Ortiz M.L."/>
            <person name="Li Y."/>
            <person name="Radey M.C."/>
            <person name="McLean J.S."/>
            <person name="Cong Q."/>
            <person name="Baker D."/>
            <person name="Baliga N.S."/>
            <person name="Peterson S.B."/>
            <person name="Mougous J.D."/>
        </authorList>
    </citation>
    <scope>NUCLEOTIDE SEQUENCE [LARGE SCALE GENOMIC DNA]</scope>
    <source>
        <strain evidence="1 2">ML1</strain>
    </source>
</reference>
<proteinExistence type="predicted"/>
<evidence type="ECO:0000313" key="2">
    <source>
        <dbReference type="Proteomes" id="UP001177295"/>
    </source>
</evidence>
<name>A0ABY8WUP6_9BACT</name>
<dbReference type="Proteomes" id="UP001177295">
    <property type="component" value="Chromosome"/>
</dbReference>
<dbReference type="EMBL" id="CP124550">
    <property type="protein sequence ID" value="WIO45786.1"/>
    <property type="molecule type" value="Genomic_DNA"/>
</dbReference>
<accession>A0ABY8WUP6</accession>
<protein>
    <submittedName>
        <fullName evidence="1">ImmA/IrrE family metallo-endopeptidase</fullName>
    </submittedName>
</protein>
<gene>
    <name evidence="1" type="ORF">SEML1_0156</name>
</gene>
<organism evidence="1 2">
    <name type="scientific">Candidatus Southlakia epibionticum</name>
    <dbReference type="NCBI Taxonomy" id="3043284"/>
    <lineage>
        <taxon>Bacteria</taxon>
        <taxon>Candidatus Saccharimonadota</taxon>
        <taxon>Candidatus Saccharimonadia</taxon>
        <taxon>Candidatus Saccharimonadales</taxon>
        <taxon>Candidatus Saccharimonadaceae</taxon>
        <taxon>Candidatus Southlakia</taxon>
    </lineage>
</organism>
<keyword evidence="2" id="KW-1185">Reference proteome</keyword>
<dbReference type="RefSeq" id="WP_376754157.1">
    <property type="nucleotide sequence ID" value="NZ_CP124550.1"/>
</dbReference>